<sequence>MKQKQQDQPKPGTSECTDLCFLLDYPPVYWYTVSDTNSHTLSFQICIPCDKCQHSELVSIPVTILSVGQTTSVSAPLAARNNTST</sequence>
<evidence type="ECO:0000313" key="1">
    <source>
        <dbReference type="EMBL" id="THV06345.1"/>
    </source>
</evidence>
<keyword evidence="2" id="KW-1185">Reference proteome</keyword>
<accession>A0A4S8MTH9</accession>
<gene>
    <name evidence="1" type="ORF">K435DRAFT_773310</name>
</gene>
<protein>
    <submittedName>
        <fullName evidence="1">Uncharacterized protein</fullName>
    </submittedName>
</protein>
<evidence type="ECO:0000313" key="2">
    <source>
        <dbReference type="Proteomes" id="UP000297245"/>
    </source>
</evidence>
<dbReference type="Proteomes" id="UP000297245">
    <property type="component" value="Unassembled WGS sequence"/>
</dbReference>
<dbReference type="EMBL" id="ML179043">
    <property type="protein sequence ID" value="THV06345.1"/>
    <property type="molecule type" value="Genomic_DNA"/>
</dbReference>
<dbReference type="AlphaFoldDB" id="A0A4S8MTH9"/>
<name>A0A4S8MTH9_DENBC</name>
<proteinExistence type="predicted"/>
<organism evidence="1 2">
    <name type="scientific">Dendrothele bispora (strain CBS 962.96)</name>
    <dbReference type="NCBI Taxonomy" id="1314807"/>
    <lineage>
        <taxon>Eukaryota</taxon>
        <taxon>Fungi</taxon>
        <taxon>Dikarya</taxon>
        <taxon>Basidiomycota</taxon>
        <taxon>Agaricomycotina</taxon>
        <taxon>Agaricomycetes</taxon>
        <taxon>Agaricomycetidae</taxon>
        <taxon>Agaricales</taxon>
        <taxon>Agaricales incertae sedis</taxon>
        <taxon>Dendrothele</taxon>
    </lineage>
</organism>
<reference evidence="1 2" key="1">
    <citation type="journal article" date="2019" name="Nat. Ecol. Evol.">
        <title>Megaphylogeny resolves global patterns of mushroom evolution.</title>
        <authorList>
            <person name="Varga T."/>
            <person name="Krizsan K."/>
            <person name="Foldi C."/>
            <person name="Dima B."/>
            <person name="Sanchez-Garcia M."/>
            <person name="Sanchez-Ramirez S."/>
            <person name="Szollosi G.J."/>
            <person name="Szarkandi J.G."/>
            <person name="Papp V."/>
            <person name="Albert L."/>
            <person name="Andreopoulos W."/>
            <person name="Angelini C."/>
            <person name="Antonin V."/>
            <person name="Barry K.W."/>
            <person name="Bougher N.L."/>
            <person name="Buchanan P."/>
            <person name="Buyck B."/>
            <person name="Bense V."/>
            <person name="Catcheside P."/>
            <person name="Chovatia M."/>
            <person name="Cooper J."/>
            <person name="Damon W."/>
            <person name="Desjardin D."/>
            <person name="Finy P."/>
            <person name="Geml J."/>
            <person name="Haridas S."/>
            <person name="Hughes K."/>
            <person name="Justo A."/>
            <person name="Karasinski D."/>
            <person name="Kautmanova I."/>
            <person name="Kiss B."/>
            <person name="Kocsube S."/>
            <person name="Kotiranta H."/>
            <person name="LaButti K.M."/>
            <person name="Lechner B.E."/>
            <person name="Liimatainen K."/>
            <person name="Lipzen A."/>
            <person name="Lukacs Z."/>
            <person name="Mihaltcheva S."/>
            <person name="Morgado L.N."/>
            <person name="Niskanen T."/>
            <person name="Noordeloos M.E."/>
            <person name="Ohm R.A."/>
            <person name="Ortiz-Santana B."/>
            <person name="Ovrebo C."/>
            <person name="Racz N."/>
            <person name="Riley R."/>
            <person name="Savchenko A."/>
            <person name="Shiryaev A."/>
            <person name="Soop K."/>
            <person name="Spirin V."/>
            <person name="Szebenyi C."/>
            <person name="Tomsovsky M."/>
            <person name="Tulloss R.E."/>
            <person name="Uehling J."/>
            <person name="Grigoriev I.V."/>
            <person name="Vagvolgyi C."/>
            <person name="Papp T."/>
            <person name="Martin F.M."/>
            <person name="Miettinen O."/>
            <person name="Hibbett D.S."/>
            <person name="Nagy L.G."/>
        </authorList>
    </citation>
    <scope>NUCLEOTIDE SEQUENCE [LARGE SCALE GENOMIC DNA]</scope>
    <source>
        <strain evidence="1 2">CBS 962.96</strain>
    </source>
</reference>